<dbReference type="InterPro" id="IPR045121">
    <property type="entry name" value="CoAse"/>
</dbReference>
<dbReference type="AlphaFoldDB" id="A0A1S7LF96"/>
<accession>A0A1S7LF96</accession>
<keyword evidence="4 8" id="KW-0378">Hydrolase</keyword>
<feature type="domain" description="Nudix hydrolase" evidence="7">
    <location>
        <begin position="19"/>
        <end position="160"/>
    </location>
</feature>
<reference evidence="8" key="1">
    <citation type="submission" date="2015-04" db="EMBL/GenBank/DDBJ databases">
        <authorList>
            <person name="Syromyatnikov M.Y."/>
            <person name="Popov V.N."/>
        </authorList>
    </citation>
    <scope>NUCLEOTIDE SEQUENCE</scope>
    <source>
        <strain evidence="8">MO-1</strain>
    </source>
</reference>
<dbReference type="PANTHER" id="PTHR12992">
    <property type="entry name" value="NUDIX HYDROLASE"/>
    <property type="match status" value="1"/>
</dbReference>
<dbReference type="PANTHER" id="PTHR12992:SF11">
    <property type="entry name" value="MITOCHONDRIAL COENZYME A DIPHOSPHATASE NUDT8"/>
    <property type="match status" value="1"/>
</dbReference>
<evidence type="ECO:0000259" key="7">
    <source>
        <dbReference type="PROSITE" id="PS51462"/>
    </source>
</evidence>
<evidence type="ECO:0000313" key="8">
    <source>
        <dbReference type="EMBL" id="CRH04486.1"/>
    </source>
</evidence>
<comment type="cofactor">
    <cofactor evidence="2">
        <name>Mg(2+)</name>
        <dbReference type="ChEBI" id="CHEBI:18420"/>
    </cofactor>
</comment>
<dbReference type="SUPFAM" id="SSF55811">
    <property type="entry name" value="Nudix"/>
    <property type="match status" value="1"/>
</dbReference>
<evidence type="ECO:0000256" key="5">
    <source>
        <dbReference type="ARBA" id="ARBA00022842"/>
    </source>
</evidence>
<comment type="cofactor">
    <cofactor evidence="1">
        <name>Mn(2+)</name>
        <dbReference type="ChEBI" id="CHEBI:29035"/>
    </cofactor>
</comment>
<keyword evidence="6" id="KW-0464">Manganese</keyword>
<name>A0A1S7LF96_MAGMO</name>
<evidence type="ECO:0000256" key="1">
    <source>
        <dbReference type="ARBA" id="ARBA00001936"/>
    </source>
</evidence>
<dbReference type="EC" id="3.6.1.-" evidence="8"/>
<evidence type="ECO:0000256" key="2">
    <source>
        <dbReference type="ARBA" id="ARBA00001946"/>
    </source>
</evidence>
<evidence type="ECO:0000256" key="3">
    <source>
        <dbReference type="ARBA" id="ARBA00022723"/>
    </source>
</evidence>
<dbReference type="GO" id="GO:0010945">
    <property type="term" value="F:coenzyme A diphosphatase activity"/>
    <property type="evidence" value="ECO:0007669"/>
    <property type="project" value="InterPro"/>
</dbReference>
<dbReference type="InterPro" id="IPR000086">
    <property type="entry name" value="NUDIX_hydrolase_dom"/>
</dbReference>
<keyword evidence="3" id="KW-0479">Metal-binding</keyword>
<organism evidence="8">
    <name type="scientific">Magnetococcus massalia (strain MO-1)</name>
    <dbReference type="NCBI Taxonomy" id="451514"/>
    <lineage>
        <taxon>Bacteria</taxon>
        <taxon>Pseudomonadati</taxon>
        <taxon>Pseudomonadota</taxon>
        <taxon>Magnetococcia</taxon>
        <taxon>Magnetococcales</taxon>
        <taxon>Magnetococcaceae</taxon>
        <taxon>Magnetococcus</taxon>
    </lineage>
</organism>
<gene>
    <name evidence="8" type="ORF">MAGMO_0273</name>
</gene>
<protein>
    <submittedName>
        <fullName evidence="8">Putative NUDIX hydrolase</fullName>
        <ecNumber evidence="8">3.6.1.-</ecNumber>
    </submittedName>
</protein>
<evidence type="ECO:0000256" key="4">
    <source>
        <dbReference type="ARBA" id="ARBA00022801"/>
    </source>
</evidence>
<dbReference type="CDD" id="cd03426">
    <property type="entry name" value="NUDIX_CoAse_Nudt7"/>
    <property type="match status" value="1"/>
</dbReference>
<sequence>MTKALDAAPEDWSLSSPQHRCAAVLAPLLWQEQGWQVVLIRRPDHLRDHPGQVAMPGGKRDAEDATPLQTALRECWEELAIPAEALHLLGAIEPEDTQTTGFRLFPLFGVLAPHVKLQPDPREVADILFVPLAELWRQNERAQWQGPDGPGEPSYLWQGVSIWGATARILHRFMARLSAISARTSHEISGLDHQRREER</sequence>
<dbReference type="GO" id="GO:0046872">
    <property type="term" value="F:metal ion binding"/>
    <property type="evidence" value="ECO:0007669"/>
    <property type="project" value="UniProtKB-KW"/>
</dbReference>
<proteinExistence type="predicted"/>
<keyword evidence="5" id="KW-0460">Magnesium</keyword>
<dbReference type="Gene3D" id="3.90.79.10">
    <property type="entry name" value="Nucleoside Triphosphate Pyrophosphohydrolase"/>
    <property type="match status" value="1"/>
</dbReference>
<dbReference type="EMBL" id="LO017727">
    <property type="protein sequence ID" value="CRH04486.1"/>
    <property type="molecule type" value="Genomic_DNA"/>
</dbReference>
<dbReference type="PROSITE" id="PS51462">
    <property type="entry name" value="NUDIX"/>
    <property type="match status" value="1"/>
</dbReference>
<dbReference type="InterPro" id="IPR015797">
    <property type="entry name" value="NUDIX_hydrolase-like_dom_sf"/>
</dbReference>
<dbReference type="Pfam" id="PF00293">
    <property type="entry name" value="NUDIX"/>
    <property type="match status" value="1"/>
</dbReference>
<evidence type="ECO:0000256" key="6">
    <source>
        <dbReference type="ARBA" id="ARBA00023211"/>
    </source>
</evidence>